<dbReference type="AlphaFoldDB" id="A0AAV9BEX0"/>
<reference evidence="2" key="1">
    <citation type="journal article" date="2023" name="Nat. Commun.">
        <title>Diploid and tetraploid genomes of Acorus and the evolution of monocots.</title>
        <authorList>
            <person name="Ma L."/>
            <person name="Liu K.W."/>
            <person name="Li Z."/>
            <person name="Hsiao Y.Y."/>
            <person name="Qi Y."/>
            <person name="Fu T."/>
            <person name="Tang G.D."/>
            <person name="Zhang D."/>
            <person name="Sun W.H."/>
            <person name="Liu D.K."/>
            <person name="Li Y."/>
            <person name="Chen G.Z."/>
            <person name="Liu X.D."/>
            <person name="Liao X.Y."/>
            <person name="Jiang Y.T."/>
            <person name="Yu X."/>
            <person name="Hao Y."/>
            <person name="Huang J."/>
            <person name="Zhao X.W."/>
            <person name="Ke S."/>
            <person name="Chen Y.Y."/>
            <person name="Wu W.L."/>
            <person name="Hsu J.L."/>
            <person name="Lin Y.F."/>
            <person name="Huang M.D."/>
            <person name="Li C.Y."/>
            <person name="Huang L."/>
            <person name="Wang Z.W."/>
            <person name="Zhao X."/>
            <person name="Zhong W.Y."/>
            <person name="Peng D.H."/>
            <person name="Ahmad S."/>
            <person name="Lan S."/>
            <person name="Zhang J.S."/>
            <person name="Tsai W.C."/>
            <person name="Van de Peer Y."/>
            <person name="Liu Z.J."/>
        </authorList>
    </citation>
    <scope>NUCLEOTIDE SEQUENCE</scope>
    <source>
        <strain evidence="2">SCP</strain>
    </source>
</reference>
<evidence type="ECO:0000313" key="3">
    <source>
        <dbReference type="Proteomes" id="UP001179952"/>
    </source>
</evidence>
<organism evidence="2 3">
    <name type="scientific">Acorus gramineus</name>
    <name type="common">Dwarf sweet flag</name>
    <dbReference type="NCBI Taxonomy" id="55184"/>
    <lineage>
        <taxon>Eukaryota</taxon>
        <taxon>Viridiplantae</taxon>
        <taxon>Streptophyta</taxon>
        <taxon>Embryophyta</taxon>
        <taxon>Tracheophyta</taxon>
        <taxon>Spermatophyta</taxon>
        <taxon>Magnoliopsida</taxon>
        <taxon>Liliopsida</taxon>
        <taxon>Acoraceae</taxon>
        <taxon>Acorus</taxon>
    </lineage>
</organism>
<evidence type="ECO:0000256" key="1">
    <source>
        <dbReference type="SAM" id="MobiDB-lite"/>
    </source>
</evidence>
<dbReference type="Proteomes" id="UP001179952">
    <property type="component" value="Unassembled WGS sequence"/>
</dbReference>
<proteinExistence type="predicted"/>
<comment type="caution">
    <text evidence="2">The sequence shown here is derived from an EMBL/GenBank/DDBJ whole genome shotgun (WGS) entry which is preliminary data.</text>
</comment>
<evidence type="ECO:0000313" key="2">
    <source>
        <dbReference type="EMBL" id="KAK1275175.1"/>
    </source>
</evidence>
<protein>
    <submittedName>
        <fullName evidence="2">Uncharacterized protein</fullName>
    </submittedName>
</protein>
<dbReference type="EMBL" id="JAUJYN010000003">
    <property type="protein sequence ID" value="KAK1275175.1"/>
    <property type="molecule type" value="Genomic_DNA"/>
</dbReference>
<sequence>MHPLHSLLSFLDDGVLHQTLQRSIASSLDVLVSQLLSSSPGSMPPPQTSSSPGEAQSSFFKPAPPTNVTAEGKAALHPRRTPVTDKEIETVMVIFYILCEDVGQACIN</sequence>
<feature type="region of interest" description="Disordered" evidence="1">
    <location>
        <begin position="36"/>
        <end position="81"/>
    </location>
</feature>
<accession>A0AAV9BEX0</accession>
<keyword evidence="3" id="KW-1185">Reference proteome</keyword>
<gene>
    <name evidence="2" type="ORF">QJS04_geneDACA011052</name>
</gene>
<reference evidence="2" key="2">
    <citation type="submission" date="2023-06" db="EMBL/GenBank/DDBJ databases">
        <authorList>
            <person name="Ma L."/>
            <person name="Liu K.-W."/>
            <person name="Li Z."/>
            <person name="Hsiao Y.-Y."/>
            <person name="Qi Y."/>
            <person name="Fu T."/>
            <person name="Tang G."/>
            <person name="Zhang D."/>
            <person name="Sun W.-H."/>
            <person name="Liu D.-K."/>
            <person name="Li Y."/>
            <person name="Chen G.-Z."/>
            <person name="Liu X.-D."/>
            <person name="Liao X.-Y."/>
            <person name="Jiang Y.-T."/>
            <person name="Yu X."/>
            <person name="Hao Y."/>
            <person name="Huang J."/>
            <person name="Zhao X.-W."/>
            <person name="Ke S."/>
            <person name="Chen Y.-Y."/>
            <person name="Wu W.-L."/>
            <person name="Hsu J.-L."/>
            <person name="Lin Y.-F."/>
            <person name="Huang M.-D."/>
            <person name="Li C.-Y."/>
            <person name="Huang L."/>
            <person name="Wang Z.-W."/>
            <person name="Zhao X."/>
            <person name="Zhong W.-Y."/>
            <person name="Peng D.-H."/>
            <person name="Ahmad S."/>
            <person name="Lan S."/>
            <person name="Zhang J.-S."/>
            <person name="Tsai W.-C."/>
            <person name="Van De Peer Y."/>
            <person name="Liu Z.-J."/>
        </authorList>
    </citation>
    <scope>NUCLEOTIDE SEQUENCE</scope>
    <source>
        <strain evidence="2">SCP</strain>
        <tissue evidence="2">Leaves</tissue>
    </source>
</reference>
<name>A0AAV9BEX0_ACOGR</name>